<keyword evidence="3 13" id="KW-0436">Ligase</keyword>
<dbReference type="SUPFAM" id="SSF55186">
    <property type="entry name" value="ThrRS/AlaRS common domain"/>
    <property type="match status" value="1"/>
</dbReference>
<dbReference type="InterPro" id="IPR002318">
    <property type="entry name" value="Ala-tRNA-lgiase_IIc"/>
</dbReference>
<feature type="binding site" evidence="13">
    <location>
        <position position="678"/>
    </location>
    <ligand>
        <name>Zn(2+)</name>
        <dbReference type="ChEBI" id="CHEBI:29105"/>
    </ligand>
</feature>
<gene>
    <name evidence="13 15" type="primary">alaS</name>
    <name evidence="15" type="ORF">K8U77_07695</name>
</gene>
<dbReference type="GO" id="GO:0002161">
    <property type="term" value="F:aminoacyl-tRNA deacylase activity"/>
    <property type="evidence" value="ECO:0007669"/>
    <property type="project" value="TreeGrafter"/>
</dbReference>
<dbReference type="SUPFAM" id="SSF101353">
    <property type="entry name" value="Putative anticodon-binding domain of alanyl-tRNA synthetase (AlaRS)"/>
    <property type="match status" value="1"/>
</dbReference>
<dbReference type="GO" id="GO:0005524">
    <property type="term" value="F:ATP binding"/>
    <property type="evidence" value="ECO:0007669"/>
    <property type="project" value="UniProtKB-UniRule"/>
</dbReference>
<dbReference type="Proteomes" id="UP000786989">
    <property type="component" value="Unassembled WGS sequence"/>
</dbReference>
<dbReference type="GO" id="GO:0000049">
    <property type="term" value="F:tRNA binding"/>
    <property type="evidence" value="ECO:0007669"/>
    <property type="project" value="UniProtKB-KW"/>
</dbReference>
<dbReference type="AlphaFoldDB" id="A0A9D2UXT9"/>
<accession>A0A9D2UXT9</accession>
<keyword evidence="5 13" id="KW-0547">Nucleotide-binding</keyword>
<feature type="domain" description="Alanyl-transfer RNA synthetases family profile" evidence="14">
    <location>
        <begin position="4"/>
        <end position="717"/>
    </location>
</feature>
<dbReference type="InterPro" id="IPR045864">
    <property type="entry name" value="aa-tRNA-synth_II/BPL/LPL"/>
</dbReference>
<reference evidence="15" key="1">
    <citation type="journal article" date="2021" name="PeerJ">
        <title>Extensive microbial diversity within the chicken gut microbiome revealed by metagenomics and culture.</title>
        <authorList>
            <person name="Gilroy R."/>
            <person name="Ravi A."/>
            <person name="Getino M."/>
            <person name="Pursley I."/>
            <person name="Horton D.L."/>
            <person name="Alikhan N.F."/>
            <person name="Baker D."/>
            <person name="Gharbi K."/>
            <person name="Hall N."/>
            <person name="Watson M."/>
            <person name="Adriaenssens E.M."/>
            <person name="Foster-Nyarko E."/>
            <person name="Jarju S."/>
            <person name="Secka A."/>
            <person name="Antonio M."/>
            <person name="Oren A."/>
            <person name="Chaudhuri R.R."/>
            <person name="La Ragione R."/>
            <person name="Hildebrand F."/>
            <person name="Pallen M.J."/>
        </authorList>
    </citation>
    <scope>NUCLEOTIDE SEQUENCE</scope>
    <source>
        <strain evidence="15">ChiGjej6B6-11269</strain>
    </source>
</reference>
<evidence type="ECO:0000313" key="16">
    <source>
        <dbReference type="Proteomes" id="UP000786989"/>
    </source>
</evidence>
<dbReference type="Pfam" id="PF01411">
    <property type="entry name" value="tRNA-synt_2c"/>
    <property type="match status" value="1"/>
</dbReference>
<comment type="caution">
    <text evidence="15">The sequence shown here is derived from an EMBL/GenBank/DDBJ whole genome shotgun (WGS) entry which is preliminary data.</text>
</comment>
<dbReference type="NCBIfam" id="TIGR00344">
    <property type="entry name" value="alaS"/>
    <property type="match status" value="1"/>
</dbReference>
<evidence type="ECO:0000256" key="1">
    <source>
        <dbReference type="ARBA" id="ARBA00008226"/>
    </source>
</evidence>
<comment type="domain">
    <text evidence="13">Consists of three domains; the N-terminal catalytic domain, the editing domain and the C-terminal C-Ala domain. The editing domain removes incorrectly charged amino acids, while the C-Ala domain, along with tRNA(Ala), serves as a bridge to cooperatively bring together the editing and aminoacylation centers thus stimulating deacylation of misacylated tRNAs.</text>
</comment>
<keyword evidence="7 13" id="KW-0067">ATP-binding</keyword>
<dbReference type="SMART" id="SM00863">
    <property type="entry name" value="tRNA_SAD"/>
    <property type="match status" value="1"/>
</dbReference>
<feature type="binding site" evidence="13">
    <location>
        <position position="572"/>
    </location>
    <ligand>
        <name>Zn(2+)</name>
        <dbReference type="ChEBI" id="CHEBI:29105"/>
    </ligand>
</feature>
<dbReference type="Gene3D" id="3.10.310.40">
    <property type="match status" value="1"/>
</dbReference>
<keyword evidence="13" id="KW-0963">Cytoplasm</keyword>
<dbReference type="Pfam" id="PF07973">
    <property type="entry name" value="tRNA_SAD"/>
    <property type="match status" value="1"/>
</dbReference>
<comment type="similarity">
    <text evidence="1 13">Belongs to the class-II aminoacyl-tRNA synthetase family.</text>
</comment>
<dbReference type="FunFam" id="3.10.310.40:FF:000001">
    <property type="entry name" value="Alanine--tRNA ligase"/>
    <property type="match status" value="1"/>
</dbReference>
<comment type="cofactor">
    <cofactor evidence="13">
        <name>Zn(2+)</name>
        <dbReference type="ChEBI" id="CHEBI:29105"/>
    </cofactor>
    <text evidence="13">Binds 1 zinc ion per subunit.</text>
</comment>
<organism evidence="15 16">
    <name type="scientific">Slackia equolifaciens</name>
    <dbReference type="NCBI Taxonomy" id="498718"/>
    <lineage>
        <taxon>Bacteria</taxon>
        <taxon>Bacillati</taxon>
        <taxon>Actinomycetota</taxon>
        <taxon>Coriobacteriia</taxon>
        <taxon>Eggerthellales</taxon>
        <taxon>Eggerthellaceae</taxon>
        <taxon>Slackia</taxon>
    </lineage>
</organism>
<dbReference type="HAMAP" id="MF_00036_B">
    <property type="entry name" value="Ala_tRNA_synth_B"/>
    <property type="match status" value="1"/>
</dbReference>
<dbReference type="PANTHER" id="PTHR11777">
    <property type="entry name" value="ALANYL-TRNA SYNTHETASE"/>
    <property type="match status" value="1"/>
</dbReference>
<dbReference type="InterPro" id="IPR009000">
    <property type="entry name" value="Transl_B-barrel_sf"/>
</dbReference>
<dbReference type="GO" id="GO:0004813">
    <property type="term" value="F:alanine-tRNA ligase activity"/>
    <property type="evidence" value="ECO:0007669"/>
    <property type="project" value="UniProtKB-UniRule"/>
</dbReference>
<dbReference type="InterPro" id="IPR018162">
    <property type="entry name" value="Ala-tRNA-ligase_IIc_anticod-bd"/>
</dbReference>
<evidence type="ECO:0000256" key="13">
    <source>
        <dbReference type="HAMAP-Rule" id="MF_00036"/>
    </source>
</evidence>
<dbReference type="PANTHER" id="PTHR11777:SF9">
    <property type="entry name" value="ALANINE--TRNA LIGASE, CYTOPLASMIC"/>
    <property type="match status" value="1"/>
</dbReference>
<evidence type="ECO:0000256" key="2">
    <source>
        <dbReference type="ARBA" id="ARBA00022555"/>
    </source>
</evidence>
<comment type="catalytic activity">
    <reaction evidence="12 13">
        <text>tRNA(Ala) + L-alanine + ATP = L-alanyl-tRNA(Ala) + AMP + diphosphate</text>
        <dbReference type="Rhea" id="RHEA:12540"/>
        <dbReference type="Rhea" id="RHEA-COMP:9657"/>
        <dbReference type="Rhea" id="RHEA-COMP:9923"/>
        <dbReference type="ChEBI" id="CHEBI:30616"/>
        <dbReference type="ChEBI" id="CHEBI:33019"/>
        <dbReference type="ChEBI" id="CHEBI:57972"/>
        <dbReference type="ChEBI" id="CHEBI:78442"/>
        <dbReference type="ChEBI" id="CHEBI:78497"/>
        <dbReference type="ChEBI" id="CHEBI:456215"/>
        <dbReference type="EC" id="6.1.1.7"/>
    </reaction>
</comment>
<keyword evidence="4 13" id="KW-0479">Metal-binding</keyword>
<dbReference type="Gene3D" id="3.30.54.20">
    <property type="match status" value="1"/>
</dbReference>
<evidence type="ECO:0000256" key="7">
    <source>
        <dbReference type="ARBA" id="ARBA00022840"/>
    </source>
</evidence>
<dbReference type="Gene3D" id="2.40.30.130">
    <property type="match status" value="1"/>
</dbReference>
<keyword evidence="10 13" id="KW-0030">Aminoacyl-tRNA synthetase</keyword>
<evidence type="ECO:0000256" key="9">
    <source>
        <dbReference type="ARBA" id="ARBA00022917"/>
    </source>
</evidence>
<dbReference type="PROSITE" id="PS50860">
    <property type="entry name" value="AA_TRNA_LIGASE_II_ALA"/>
    <property type="match status" value="1"/>
</dbReference>
<dbReference type="GO" id="GO:0006419">
    <property type="term" value="P:alanyl-tRNA aminoacylation"/>
    <property type="evidence" value="ECO:0007669"/>
    <property type="project" value="UniProtKB-UniRule"/>
</dbReference>
<dbReference type="CDD" id="cd00673">
    <property type="entry name" value="AlaRS_core"/>
    <property type="match status" value="1"/>
</dbReference>
<proteinExistence type="inferred from homology"/>
<evidence type="ECO:0000259" key="14">
    <source>
        <dbReference type="PROSITE" id="PS50860"/>
    </source>
</evidence>
<dbReference type="SUPFAM" id="SSF50447">
    <property type="entry name" value="Translation proteins"/>
    <property type="match status" value="1"/>
</dbReference>
<dbReference type="InterPro" id="IPR050058">
    <property type="entry name" value="Ala-tRNA_ligase"/>
</dbReference>
<evidence type="ECO:0000256" key="11">
    <source>
        <dbReference type="ARBA" id="ARBA00024779"/>
    </source>
</evidence>
<keyword evidence="8 13" id="KW-0694">RNA-binding</keyword>
<dbReference type="GO" id="GO:0008270">
    <property type="term" value="F:zinc ion binding"/>
    <property type="evidence" value="ECO:0007669"/>
    <property type="project" value="UniProtKB-UniRule"/>
</dbReference>
<keyword evidence="9 13" id="KW-0648">Protein biosynthesis</keyword>
<dbReference type="InterPro" id="IPR003156">
    <property type="entry name" value="DHHA1_dom"/>
</dbReference>
<evidence type="ECO:0000256" key="4">
    <source>
        <dbReference type="ARBA" id="ARBA00022723"/>
    </source>
</evidence>
<evidence type="ECO:0000313" key="15">
    <source>
        <dbReference type="EMBL" id="HJF65977.1"/>
    </source>
</evidence>
<dbReference type="InterPro" id="IPR018163">
    <property type="entry name" value="Thr/Ala-tRNA-synth_IIc_edit"/>
</dbReference>
<keyword evidence="6 13" id="KW-0862">Zinc</keyword>
<dbReference type="InterPro" id="IPR012947">
    <property type="entry name" value="tRNA_SAD"/>
</dbReference>
<evidence type="ECO:0000256" key="6">
    <source>
        <dbReference type="ARBA" id="ARBA00022833"/>
    </source>
</evidence>
<comment type="subcellular location">
    <subcellularLocation>
        <location evidence="13">Cytoplasm</location>
    </subcellularLocation>
</comment>
<evidence type="ECO:0000256" key="8">
    <source>
        <dbReference type="ARBA" id="ARBA00022884"/>
    </source>
</evidence>
<dbReference type="InterPro" id="IPR023033">
    <property type="entry name" value="Ala_tRNA_ligase_euk/bac"/>
</dbReference>
<dbReference type="FunFam" id="3.30.54.20:FF:000001">
    <property type="entry name" value="Alanine--tRNA ligase"/>
    <property type="match status" value="1"/>
</dbReference>
<keyword evidence="2 13" id="KW-0820">tRNA-binding</keyword>
<evidence type="ECO:0000256" key="12">
    <source>
        <dbReference type="ARBA" id="ARBA00048300"/>
    </source>
</evidence>
<dbReference type="EMBL" id="DYWI01000147">
    <property type="protein sequence ID" value="HJF65977.1"/>
    <property type="molecule type" value="Genomic_DNA"/>
</dbReference>
<dbReference type="Gene3D" id="3.30.980.10">
    <property type="entry name" value="Threonyl-trna Synthetase, Chain A, domain 2"/>
    <property type="match status" value="1"/>
</dbReference>
<dbReference type="GO" id="GO:0005829">
    <property type="term" value="C:cytosol"/>
    <property type="evidence" value="ECO:0007669"/>
    <property type="project" value="TreeGrafter"/>
</dbReference>
<dbReference type="InterPro" id="IPR018165">
    <property type="entry name" value="Ala-tRNA-synth_IIc_core"/>
</dbReference>
<reference evidence="15" key="2">
    <citation type="submission" date="2021-09" db="EMBL/GenBank/DDBJ databases">
        <authorList>
            <person name="Gilroy R."/>
        </authorList>
    </citation>
    <scope>NUCLEOTIDE SEQUENCE</scope>
    <source>
        <strain evidence="15">ChiGjej6B6-11269</strain>
    </source>
</reference>
<dbReference type="Pfam" id="PF02272">
    <property type="entry name" value="DHHA1"/>
    <property type="match status" value="1"/>
</dbReference>
<evidence type="ECO:0000256" key="10">
    <source>
        <dbReference type="ARBA" id="ARBA00023146"/>
    </source>
</evidence>
<dbReference type="EC" id="6.1.1.7" evidence="13"/>
<comment type="function">
    <text evidence="11 13">Catalyzes the attachment of alanine to tRNA(Ala) in a two-step reaction: alanine is first activated by ATP to form Ala-AMP and then transferred to the acceptor end of tRNA(Ala). Also edits incorrectly charged Ser-tRNA(Ala) and Gly-tRNA(Ala) via its editing domain.</text>
</comment>
<dbReference type="Gene3D" id="3.30.930.10">
    <property type="entry name" value="Bira Bifunctional Protein, Domain 2"/>
    <property type="match status" value="1"/>
</dbReference>
<feature type="binding site" evidence="13">
    <location>
        <position position="576"/>
    </location>
    <ligand>
        <name>Zn(2+)</name>
        <dbReference type="ChEBI" id="CHEBI:29105"/>
    </ligand>
</feature>
<evidence type="ECO:0000256" key="5">
    <source>
        <dbReference type="ARBA" id="ARBA00022741"/>
    </source>
</evidence>
<dbReference type="FunFam" id="3.30.980.10:FF:000004">
    <property type="entry name" value="Alanine--tRNA ligase, cytoplasmic"/>
    <property type="match status" value="1"/>
</dbReference>
<dbReference type="InterPro" id="IPR018164">
    <property type="entry name" value="Ala-tRNA-synth_IIc_N"/>
</dbReference>
<sequence length="882" mass="95670">MKYMTTAEIREKYLKFFEEKGCKRMPSSSLIPDDPSLLLTSAGMVQFKPYFLHVKELDPAYVGTTTVQKCVRTNDIDIIGTTGRHLSFFEMLGNFSFGKYFKKEMCAWALELSTQVLELPAERLYFTVFEDDDETIEIWKNLGVPEDHISRLGEDDNFWRAGPTGPCGPCSEIYFDQGPEVGCGKPDCKPGCDCDRFLEYWNCVFTQFDGQEDGTLAPLKTKNIDTGMGLERIAAIMQGVTNNYDTDVLRGLVAVGERLSGKAYESGDAAADLSLRIVADHSRSVTFMIADGILPSNEGRGYVLRRLLRRAVMHGHKLGIEGPFLSNYIDKIVKEMGSVYPEIVENRELVERVVASEEERFGATLRQGQAFLDEALAKLEGDTLSGKEAFTLHDTYGFPVEVTEEICAERGIKVDTAEFEACMTEQRERARAATKGAAEAAWSTYGGVHAELLKELGASAFVGYDRAMASSGVAALIKDGKRVDELACGDEGEVVLGITPFYAEMGGEVGDTGVMEGADEGSDLHIEVLDTKAPEKGLVCHQVKVVRGSVHVGDTVRAVIDERRRARISRNHTATHILHAALRQVLGDHVKQAGSYVGPDRLRFDFTHFEGVTPEQIKQVEDVANEVVMQATAMSIYETSLDEAREAGVTALFGEKYGDTVRVVEAGDFSAELCGGCHVSNTAEIGFIKIVSESSVGANLRRIEAVTSFDALAYMNREEDELKRAAATLKVTPLEVADRCAANAATIKEFEAERKRARQAEAEGSMADYLKDMIDVGYPLVVARIDGLDTGALRNAWDIIRGHMDKPGACVLGTVNNDKPVIMAAGTDEAVAAGFNAGAVIKAIAGNIKGGGGGKPTMAQAGGKNASGMDAALAAAKEMLGA</sequence>
<evidence type="ECO:0000256" key="3">
    <source>
        <dbReference type="ARBA" id="ARBA00022598"/>
    </source>
</evidence>
<feature type="binding site" evidence="13">
    <location>
        <position position="674"/>
    </location>
    <ligand>
        <name>Zn(2+)</name>
        <dbReference type="ChEBI" id="CHEBI:29105"/>
    </ligand>
</feature>
<protein>
    <recommendedName>
        <fullName evidence="13">Alanine--tRNA ligase</fullName>
        <ecNumber evidence="13">6.1.1.7</ecNumber>
    </recommendedName>
    <alternativeName>
        <fullName evidence="13">Alanyl-tRNA synthetase</fullName>
        <shortName evidence="13">AlaRS</shortName>
    </alternativeName>
</protein>
<dbReference type="Gene3D" id="6.10.250.550">
    <property type="match status" value="1"/>
</dbReference>
<dbReference type="SUPFAM" id="SSF55681">
    <property type="entry name" value="Class II aaRS and biotin synthetases"/>
    <property type="match status" value="1"/>
</dbReference>
<name>A0A9D2UXT9_9ACTN</name>
<dbReference type="PRINTS" id="PR00980">
    <property type="entry name" value="TRNASYNTHALA"/>
</dbReference>